<dbReference type="CDD" id="cd03806">
    <property type="entry name" value="GT4_ALG11-like"/>
    <property type="match status" value="1"/>
</dbReference>
<dbReference type="EC" id="2.4.1.131" evidence="3 12"/>
<feature type="domain" description="Glycosyl transferase family 1" evidence="13">
    <location>
        <begin position="267"/>
        <end position="438"/>
    </location>
</feature>
<dbReference type="Pfam" id="PF00534">
    <property type="entry name" value="Glycos_transf_1"/>
    <property type="match status" value="1"/>
</dbReference>
<dbReference type="Gene3D" id="3.40.50.2000">
    <property type="entry name" value="Glycogen Phosphorylase B"/>
    <property type="match status" value="1"/>
</dbReference>
<dbReference type="PANTHER" id="PTHR45919:SF1">
    <property type="entry name" value="GDP-MAN:MAN(3)GLCNAC(2)-PP-DOL ALPHA-1,2-MANNOSYLTRANSFERASE"/>
    <property type="match status" value="1"/>
</dbReference>
<keyword evidence="9" id="KW-1133">Transmembrane helix</keyword>
<keyword evidence="6 12" id="KW-0808">Transferase</keyword>
<reference evidence="15" key="1">
    <citation type="submission" date="2020-06" db="EMBL/GenBank/DDBJ databases">
        <title>WGS assembly of Ceratodon purpureus strain R40.</title>
        <authorList>
            <person name="Carey S.B."/>
            <person name="Jenkins J."/>
            <person name="Shu S."/>
            <person name="Lovell J.T."/>
            <person name="Sreedasyam A."/>
            <person name="Maumus F."/>
            <person name="Tiley G.P."/>
            <person name="Fernandez-Pozo N."/>
            <person name="Barry K."/>
            <person name="Chen C."/>
            <person name="Wang M."/>
            <person name="Lipzen A."/>
            <person name="Daum C."/>
            <person name="Saski C.A."/>
            <person name="Payton A.C."/>
            <person name="Mcbreen J.C."/>
            <person name="Conrad R.E."/>
            <person name="Kollar L.M."/>
            <person name="Olsson S."/>
            <person name="Huttunen S."/>
            <person name="Landis J.B."/>
            <person name="Wickett N.J."/>
            <person name="Johnson M.G."/>
            <person name="Rensing S.A."/>
            <person name="Grimwood J."/>
            <person name="Schmutz J."/>
            <person name="Mcdaniel S.F."/>
        </authorList>
    </citation>
    <scope>NUCLEOTIDE SEQUENCE</scope>
    <source>
        <strain evidence="15">R40</strain>
    </source>
</reference>
<accession>A0A8T0IYZ6</accession>
<dbReference type="InterPro" id="IPR001296">
    <property type="entry name" value="Glyco_trans_1"/>
</dbReference>
<keyword evidence="7" id="KW-0812">Transmembrane</keyword>
<dbReference type="InterPro" id="IPR031814">
    <property type="entry name" value="ALG11_N"/>
</dbReference>
<evidence type="ECO:0000256" key="8">
    <source>
        <dbReference type="ARBA" id="ARBA00022824"/>
    </source>
</evidence>
<dbReference type="GO" id="GO:0005789">
    <property type="term" value="C:endoplasmic reticulum membrane"/>
    <property type="evidence" value="ECO:0007669"/>
    <property type="project" value="UniProtKB-SubCell"/>
</dbReference>
<comment type="pathway">
    <text evidence="2 12">Protein modification; protein glycosylation.</text>
</comment>
<evidence type="ECO:0000259" key="14">
    <source>
        <dbReference type="Pfam" id="PF15924"/>
    </source>
</evidence>
<evidence type="ECO:0000259" key="13">
    <source>
        <dbReference type="Pfam" id="PF00534"/>
    </source>
</evidence>
<evidence type="ECO:0000256" key="6">
    <source>
        <dbReference type="ARBA" id="ARBA00022679"/>
    </source>
</evidence>
<protein>
    <recommendedName>
        <fullName evidence="4 12">GDP-Man:Man(3)GlcNAc(2)-PP-Dol alpha-1,2-mannosyltransferase</fullName>
        <ecNumber evidence="3 12">2.4.1.131</ecNumber>
    </recommendedName>
</protein>
<dbReference type="GO" id="GO:0004377">
    <property type="term" value="F:GDP-Man:Man(3)GlcNAc(2)-PP-Dol alpha-1,2-mannosyltransferase activity"/>
    <property type="evidence" value="ECO:0007669"/>
    <property type="project" value="UniProtKB-UniRule"/>
</dbReference>
<dbReference type="SUPFAM" id="SSF53756">
    <property type="entry name" value="UDP-Glycosyltransferase/glycogen phosphorylase"/>
    <property type="match status" value="1"/>
</dbReference>
<evidence type="ECO:0000256" key="4">
    <source>
        <dbReference type="ARBA" id="ARBA00022018"/>
    </source>
</evidence>
<dbReference type="Pfam" id="PF15924">
    <property type="entry name" value="ALG11_N"/>
    <property type="match status" value="1"/>
</dbReference>
<dbReference type="EMBL" id="CM026422">
    <property type="protein sequence ID" value="KAG0587603.1"/>
    <property type="molecule type" value="Genomic_DNA"/>
</dbReference>
<evidence type="ECO:0000256" key="11">
    <source>
        <dbReference type="ARBA" id="ARBA00045065"/>
    </source>
</evidence>
<proteinExistence type="inferred from homology"/>
<evidence type="ECO:0000313" key="16">
    <source>
        <dbReference type="Proteomes" id="UP000822688"/>
    </source>
</evidence>
<comment type="similarity">
    <text evidence="12">Belongs to the glycosyltransferase group 1 family. Glycosyltransferase 4 subfamily.</text>
</comment>
<organism evidence="15 16">
    <name type="scientific">Ceratodon purpureus</name>
    <name type="common">Fire moss</name>
    <name type="synonym">Dicranum purpureum</name>
    <dbReference type="NCBI Taxonomy" id="3225"/>
    <lineage>
        <taxon>Eukaryota</taxon>
        <taxon>Viridiplantae</taxon>
        <taxon>Streptophyta</taxon>
        <taxon>Embryophyta</taxon>
        <taxon>Bryophyta</taxon>
        <taxon>Bryophytina</taxon>
        <taxon>Bryopsida</taxon>
        <taxon>Dicranidae</taxon>
        <taxon>Pseudoditrichales</taxon>
        <taxon>Ditrichaceae</taxon>
        <taxon>Ceratodon</taxon>
    </lineage>
</organism>
<comment type="catalytic activity">
    <reaction evidence="11 12">
        <text>an alpha-D-Man-(1-&gt;3)-[alpha-D-Man-(1-&gt;6)]-beta-D-Man-(1-&gt;4)-beta-D-GlcNAc-(1-&gt;4)-alpha-D-GlcNAc-diphospho-di-trans,poly-cis-dolichol + 2 GDP-alpha-D-mannose = an alpha-D-Man-(1-&gt;2)-alpha-D-Man-(1-&gt;2)-alpha-D-Man-(1-&gt;3)-[alpha-D-Man-(1-&gt;6)]-beta-D-Man-(1-&gt;4)-beta-D-GlcNAc-(1-&gt;4)-alpha-D-GlcNAc-diphospho-di-trans,poly-cis-dolichol + 2 GDP + 2 H(+)</text>
        <dbReference type="Rhea" id="RHEA:29523"/>
        <dbReference type="Rhea" id="RHEA-COMP:19515"/>
        <dbReference type="Rhea" id="RHEA-COMP:19516"/>
        <dbReference type="ChEBI" id="CHEBI:15378"/>
        <dbReference type="ChEBI" id="CHEBI:57527"/>
        <dbReference type="ChEBI" id="CHEBI:58189"/>
        <dbReference type="ChEBI" id="CHEBI:132511"/>
        <dbReference type="ChEBI" id="CHEBI:132515"/>
        <dbReference type="EC" id="2.4.1.131"/>
    </reaction>
    <physiologicalReaction direction="left-to-right" evidence="11 12">
        <dbReference type="Rhea" id="RHEA:29524"/>
    </physiologicalReaction>
</comment>
<evidence type="ECO:0000256" key="1">
    <source>
        <dbReference type="ARBA" id="ARBA00004389"/>
    </source>
</evidence>
<sequence length="474" mass="52584">MEMQQLGRWLLSAGLATALLCVGILWTALVRARRGIKPVVAFFHPYTNDGGGGERVLWCAVRAIQEMAPGLDVVVYTGDLATPDSLAARALDRFGVKLVKAPQVVKLERRKWVEAKTYPRFTIIGQSLGSIILAWEALSKLTPLIFLDTSGYAFTYMIARAAGSFVVCYTHYPTISTDMLERVRSRASLYNNDVRISRSFWLSSIKVWYYRIVAQLYGLAGRCAHLVMVNSSWTRAHINAIWKMPDRTFLVYPPCNTLTLQALPLERPQQNQYIVSVAQFRPEKAHELQLEAFALALEQLSLQNTEARLKLVGSCRNQEDNDRVESLRLKCRERGLEQNVDFCLGVSNTEMVELLGGAIAGLHTMTDEHFGIVVVEYMASGAVPIAHNSAGPKLDIVVNEGGNRTGFLASSVSEFADAMCHVVTMPADERMKIAQAGRVRAARFSESKFDSAFKEAISPILEEAMKCAGIIRSG</sequence>
<evidence type="ECO:0000256" key="5">
    <source>
        <dbReference type="ARBA" id="ARBA00022676"/>
    </source>
</evidence>
<gene>
    <name evidence="15" type="ORF">KC19_2G176800</name>
</gene>
<keyword evidence="10" id="KW-0472">Membrane</keyword>
<keyword evidence="5 12" id="KW-0328">Glycosyltransferase</keyword>
<evidence type="ECO:0000256" key="10">
    <source>
        <dbReference type="ARBA" id="ARBA00023136"/>
    </source>
</evidence>
<evidence type="ECO:0000256" key="2">
    <source>
        <dbReference type="ARBA" id="ARBA00004922"/>
    </source>
</evidence>
<name>A0A8T0IYZ6_CERPU</name>
<keyword evidence="16" id="KW-1185">Reference proteome</keyword>
<dbReference type="Proteomes" id="UP000822688">
    <property type="component" value="Chromosome 2"/>
</dbReference>
<feature type="domain" description="ALG11 mannosyltransferase N-terminal" evidence="14">
    <location>
        <begin position="39"/>
        <end position="242"/>
    </location>
</feature>
<evidence type="ECO:0000256" key="3">
    <source>
        <dbReference type="ARBA" id="ARBA00012645"/>
    </source>
</evidence>
<dbReference type="InterPro" id="IPR038013">
    <property type="entry name" value="ALG11"/>
</dbReference>
<keyword evidence="8 12" id="KW-0256">Endoplasmic reticulum</keyword>
<dbReference type="GO" id="GO:0006487">
    <property type="term" value="P:protein N-linked glycosylation"/>
    <property type="evidence" value="ECO:0007669"/>
    <property type="project" value="TreeGrafter"/>
</dbReference>
<evidence type="ECO:0000256" key="7">
    <source>
        <dbReference type="ARBA" id="ARBA00022692"/>
    </source>
</evidence>
<comment type="subcellular location">
    <subcellularLocation>
        <location evidence="1">Endoplasmic reticulum membrane</location>
        <topology evidence="1">Single-pass membrane protein</topology>
    </subcellularLocation>
</comment>
<dbReference type="AlphaFoldDB" id="A0A8T0IYZ6"/>
<dbReference type="PANTHER" id="PTHR45919">
    <property type="entry name" value="GDP-MAN:MAN(3)GLCNAC(2)-PP-DOL ALPHA-1,2-MANNOSYLTRANSFERASE"/>
    <property type="match status" value="1"/>
</dbReference>
<evidence type="ECO:0000256" key="9">
    <source>
        <dbReference type="ARBA" id="ARBA00022989"/>
    </source>
</evidence>
<evidence type="ECO:0000256" key="12">
    <source>
        <dbReference type="RuleBase" id="RU367051"/>
    </source>
</evidence>
<comment type="caution">
    <text evidence="15">The sequence shown here is derived from an EMBL/GenBank/DDBJ whole genome shotgun (WGS) entry which is preliminary data.</text>
</comment>
<comment type="function">
    <text evidence="12">GDP-Man:Man(3)GlcNAc(2)-PP-Dol alpha-1,2-mannosyltransferase that operates in the biosynthetic pathway of dolichol-linked oligosaccharides, the glycan precursors employed in protein asparagine (N)-glycosylation. The assembly of dolichol-linked oligosaccharides begins on the cytosolic side of the endoplasmic reticulum membrane and finishes in its lumen. The sequential addition of sugars to dolichol pyrophosphate produces dolichol-linked oligosaccharides containing fourteen sugars, including two GlcNAcs, nine mannoses and three glucoses. Once assembled, the oligosaccharide is transferred from the lipid to nascent proteins by oligosaccharyltransferases. Catalyzes, on the cytoplasmic face of the endoplasmic reticulum, the addition of the fourth and fifth mannose residues to the dolichol-linked oligosaccharide chain, to produce Man(5)GlcNAc(2)-PP-dolichol core oligosaccharide.</text>
</comment>
<evidence type="ECO:0000313" key="15">
    <source>
        <dbReference type="EMBL" id="KAG0587603.1"/>
    </source>
</evidence>